<proteinExistence type="predicted"/>
<evidence type="ECO:0000256" key="1">
    <source>
        <dbReference type="SAM" id="MobiDB-lite"/>
    </source>
</evidence>
<evidence type="ECO:0000313" key="3">
    <source>
        <dbReference type="Proteomes" id="UP000622860"/>
    </source>
</evidence>
<accession>A0A917HGY6</accession>
<comment type="caution">
    <text evidence="2">The sequence shown here is derived from an EMBL/GenBank/DDBJ whole genome shotgun (WGS) entry which is preliminary data.</text>
</comment>
<dbReference type="Proteomes" id="UP000622860">
    <property type="component" value="Unassembled WGS sequence"/>
</dbReference>
<dbReference type="AlphaFoldDB" id="A0A917HGY6"/>
<name>A0A917HGY6_9BACI</name>
<gene>
    <name evidence="2" type="ORF">GCM10011398_24330</name>
</gene>
<sequence>MSGTWGLTPRPAQFTDPSSRINMYSFQINAYAKWDNERDTGTDPSSRDRGTDPMSR</sequence>
<reference evidence="2" key="2">
    <citation type="submission" date="2020-09" db="EMBL/GenBank/DDBJ databases">
        <authorList>
            <person name="Sun Q."/>
            <person name="Zhou Y."/>
        </authorList>
    </citation>
    <scope>NUCLEOTIDE SEQUENCE</scope>
    <source>
        <strain evidence="2">CGMCC 1.12754</strain>
    </source>
</reference>
<reference evidence="2" key="1">
    <citation type="journal article" date="2014" name="Int. J. Syst. Evol. Microbiol.">
        <title>Complete genome sequence of Corynebacterium casei LMG S-19264T (=DSM 44701T), isolated from a smear-ripened cheese.</title>
        <authorList>
            <consortium name="US DOE Joint Genome Institute (JGI-PGF)"/>
            <person name="Walter F."/>
            <person name="Albersmeier A."/>
            <person name="Kalinowski J."/>
            <person name="Ruckert C."/>
        </authorList>
    </citation>
    <scope>NUCLEOTIDE SEQUENCE</scope>
    <source>
        <strain evidence="2">CGMCC 1.12754</strain>
    </source>
</reference>
<protein>
    <submittedName>
        <fullName evidence="2">Uncharacterized protein</fullName>
    </submittedName>
</protein>
<evidence type="ECO:0000313" key="2">
    <source>
        <dbReference type="EMBL" id="GGG78241.1"/>
    </source>
</evidence>
<feature type="region of interest" description="Disordered" evidence="1">
    <location>
        <begin position="33"/>
        <end position="56"/>
    </location>
</feature>
<feature type="compositionally biased region" description="Basic and acidic residues" evidence="1">
    <location>
        <begin position="34"/>
        <end position="56"/>
    </location>
</feature>
<keyword evidence="3" id="KW-1185">Reference proteome</keyword>
<dbReference type="EMBL" id="BMFR01000010">
    <property type="protein sequence ID" value="GGG78241.1"/>
    <property type="molecule type" value="Genomic_DNA"/>
</dbReference>
<organism evidence="2 3">
    <name type="scientific">Virgibacillus oceani</name>
    <dbReference type="NCBI Taxonomy" id="1479511"/>
    <lineage>
        <taxon>Bacteria</taxon>
        <taxon>Bacillati</taxon>
        <taxon>Bacillota</taxon>
        <taxon>Bacilli</taxon>
        <taxon>Bacillales</taxon>
        <taxon>Bacillaceae</taxon>
        <taxon>Virgibacillus</taxon>
    </lineage>
</organism>